<dbReference type="Gene3D" id="3.30.479.30">
    <property type="entry name" value="Band 7 domain"/>
    <property type="match status" value="1"/>
</dbReference>
<evidence type="ECO:0000256" key="1">
    <source>
        <dbReference type="SAM" id="Coils"/>
    </source>
</evidence>
<comment type="caution">
    <text evidence="4">The sequence shown here is derived from an EMBL/GenBank/DDBJ whole genome shotgun (WGS) entry which is preliminary data.</text>
</comment>
<sequence>MSEPNVTKMPTRFGGGIKTIVAIIVVILIAALSFESFTIIQAGNRGVVLQLGAVQDKVFDEGLHFKMPFIQNVIPMEVRVQKAESSQTSASRDLQTVSTTIAVNYHIDGNFANKLYQQVGIDYVGRIVDPAIAESLKAVTAQYTAEELISKRPEVSAKVKEVLNQKLSAYHILLDEINIREFNFSEEYNKAIEAKQVAEQQALKSKLDLERIKIEKEQEITKAQAQAEALRLQKQEVTPELIQLRQIEAQLEAIRKWDGKLPSVTGGATPFINVGQK</sequence>
<dbReference type="AlphaFoldDB" id="A0A3M8DN76"/>
<dbReference type="SMART" id="SM00244">
    <property type="entry name" value="PHB"/>
    <property type="match status" value="1"/>
</dbReference>
<dbReference type="PANTHER" id="PTHR23222:SF0">
    <property type="entry name" value="PROHIBITIN 1"/>
    <property type="match status" value="1"/>
</dbReference>
<dbReference type="Pfam" id="PF01145">
    <property type="entry name" value="Band_7"/>
    <property type="match status" value="1"/>
</dbReference>
<proteinExistence type="predicted"/>
<keyword evidence="2" id="KW-0472">Membrane</keyword>
<evidence type="ECO:0000256" key="2">
    <source>
        <dbReference type="SAM" id="Phobius"/>
    </source>
</evidence>
<keyword evidence="2" id="KW-0812">Transmembrane</keyword>
<feature type="domain" description="Band 7" evidence="3">
    <location>
        <begin position="35"/>
        <end position="196"/>
    </location>
</feature>
<reference evidence="4 5" key="1">
    <citation type="submission" date="2018-10" db="EMBL/GenBank/DDBJ databases">
        <title>Phylogenomics of Brevibacillus.</title>
        <authorList>
            <person name="Dunlap C."/>
        </authorList>
    </citation>
    <scope>NUCLEOTIDE SEQUENCE [LARGE SCALE GENOMIC DNA]</scope>
    <source>
        <strain evidence="4 5">JCM 15716</strain>
    </source>
</reference>
<dbReference type="CDD" id="cd03401">
    <property type="entry name" value="SPFH_prohibitin"/>
    <property type="match status" value="1"/>
</dbReference>
<dbReference type="InterPro" id="IPR000163">
    <property type="entry name" value="Prohibitin"/>
</dbReference>
<evidence type="ECO:0000313" key="5">
    <source>
        <dbReference type="Proteomes" id="UP000271031"/>
    </source>
</evidence>
<dbReference type="EMBL" id="RHHQ01000008">
    <property type="protein sequence ID" value="RNB89464.1"/>
    <property type="molecule type" value="Genomic_DNA"/>
</dbReference>
<keyword evidence="5" id="KW-1185">Reference proteome</keyword>
<dbReference type="RefSeq" id="WP_122917719.1">
    <property type="nucleotide sequence ID" value="NZ_RHHQ01000008.1"/>
</dbReference>
<evidence type="ECO:0000313" key="4">
    <source>
        <dbReference type="EMBL" id="RNB89464.1"/>
    </source>
</evidence>
<accession>A0A3M8DN76</accession>
<organism evidence="4 5">
    <name type="scientific">Brevibacillus fluminis</name>
    <dbReference type="NCBI Taxonomy" id="511487"/>
    <lineage>
        <taxon>Bacteria</taxon>
        <taxon>Bacillati</taxon>
        <taxon>Bacillota</taxon>
        <taxon>Bacilli</taxon>
        <taxon>Bacillales</taxon>
        <taxon>Paenibacillaceae</taxon>
        <taxon>Brevibacillus</taxon>
    </lineage>
</organism>
<dbReference type="PRINTS" id="PR00679">
    <property type="entry name" value="PROHIBITIN"/>
</dbReference>
<name>A0A3M8DN76_9BACL</name>
<keyword evidence="2" id="KW-1133">Transmembrane helix</keyword>
<protein>
    <submittedName>
        <fullName evidence="4">Prohibitin family protein</fullName>
    </submittedName>
</protein>
<dbReference type="InterPro" id="IPR001107">
    <property type="entry name" value="Band_7"/>
</dbReference>
<evidence type="ECO:0000259" key="3">
    <source>
        <dbReference type="SMART" id="SM00244"/>
    </source>
</evidence>
<dbReference type="PANTHER" id="PTHR23222">
    <property type="entry name" value="PROHIBITIN"/>
    <property type="match status" value="1"/>
</dbReference>
<feature type="coiled-coil region" evidence="1">
    <location>
        <begin position="206"/>
        <end position="235"/>
    </location>
</feature>
<dbReference type="SUPFAM" id="SSF117892">
    <property type="entry name" value="Band 7/SPFH domain"/>
    <property type="match status" value="1"/>
</dbReference>
<keyword evidence="1" id="KW-0175">Coiled coil</keyword>
<gene>
    <name evidence="4" type="ORF">EDM56_09695</name>
</gene>
<dbReference type="Proteomes" id="UP000271031">
    <property type="component" value="Unassembled WGS sequence"/>
</dbReference>
<dbReference type="OrthoDB" id="9812991at2"/>
<dbReference type="InterPro" id="IPR036013">
    <property type="entry name" value="Band_7/SPFH_dom_sf"/>
</dbReference>
<feature type="transmembrane region" description="Helical" evidence="2">
    <location>
        <begin position="20"/>
        <end position="40"/>
    </location>
</feature>
<dbReference type="GO" id="GO:0016020">
    <property type="term" value="C:membrane"/>
    <property type="evidence" value="ECO:0007669"/>
    <property type="project" value="InterPro"/>
</dbReference>